<dbReference type="Proteomes" id="UP000030760">
    <property type="component" value="Unassembled WGS sequence"/>
</dbReference>
<gene>
    <name evidence="2" type="ORF">SBD_0270</name>
</gene>
<sequence>MDPFLPMSSRAVGRAPGFLRFRVDPCVTPYRQDVIAVRDGMPTEPFGTRFHSDGTQYHGRGQETPDTGSGSGSGSTRATVTVTVTVTVTGEDGWS</sequence>
<evidence type="ECO:0000313" key="3">
    <source>
        <dbReference type="Proteomes" id="UP000030760"/>
    </source>
</evidence>
<protein>
    <submittedName>
        <fullName evidence="2">Uncharacterized protein</fullName>
    </submittedName>
</protein>
<name>M3F7H6_9ACTN</name>
<evidence type="ECO:0000313" key="2">
    <source>
        <dbReference type="EMBL" id="EMF57598.1"/>
    </source>
</evidence>
<organism evidence="2 3">
    <name type="scientific">Streptomyces bottropensis ATCC 25435</name>
    <dbReference type="NCBI Taxonomy" id="1054862"/>
    <lineage>
        <taxon>Bacteria</taxon>
        <taxon>Bacillati</taxon>
        <taxon>Actinomycetota</taxon>
        <taxon>Actinomycetes</taxon>
        <taxon>Kitasatosporales</taxon>
        <taxon>Streptomycetaceae</taxon>
        <taxon>Streptomyces</taxon>
    </lineage>
</organism>
<dbReference type="AlphaFoldDB" id="M3F7H6"/>
<accession>M3F7H6</accession>
<proteinExistence type="predicted"/>
<feature type="region of interest" description="Disordered" evidence="1">
    <location>
        <begin position="40"/>
        <end position="79"/>
    </location>
</feature>
<dbReference type="EMBL" id="KB405056">
    <property type="protein sequence ID" value="EMF57598.1"/>
    <property type="molecule type" value="Genomic_DNA"/>
</dbReference>
<evidence type="ECO:0000256" key="1">
    <source>
        <dbReference type="SAM" id="MobiDB-lite"/>
    </source>
</evidence>
<reference evidence="3" key="1">
    <citation type="journal article" date="2013" name="Genome Announc.">
        <title>Draft Genome Sequence of Streptomyces bottropensis ATCC 25435, a Bottromycin-Producing Actinomycete.</title>
        <authorList>
            <person name="Zhang H."/>
            <person name="Zhou W."/>
            <person name="Zhuang Y."/>
            <person name="Liang X."/>
            <person name="Liu T."/>
        </authorList>
    </citation>
    <scope>NUCLEOTIDE SEQUENCE [LARGE SCALE GENOMIC DNA]</scope>
    <source>
        <strain evidence="3">ATCC 25435</strain>
    </source>
</reference>